<dbReference type="OrthoDB" id="2391627at2759"/>
<dbReference type="PANTHER" id="PTHR28254">
    <property type="entry name" value="CYTOCHROME B-C1 COMPLEX SUBUNIT 10"/>
    <property type="match status" value="1"/>
</dbReference>
<sequence length="91" mass="10202">MAGPTPTPIYPTQFRSKFAPKYHYQPTLAGLNFKQLTRFGTKLAGFGGVALFGVIFYVSNVPRVRNDVLLSIPFFSRFFVKEPLPASDNPF</sequence>
<dbReference type="GO" id="GO:0005739">
    <property type="term" value="C:mitochondrion"/>
    <property type="evidence" value="ECO:0007669"/>
    <property type="project" value="GOC"/>
</dbReference>
<organism evidence="2 3">
    <name type="scientific">Plectosphaerella plurivora</name>
    <dbReference type="NCBI Taxonomy" id="936078"/>
    <lineage>
        <taxon>Eukaryota</taxon>
        <taxon>Fungi</taxon>
        <taxon>Dikarya</taxon>
        <taxon>Ascomycota</taxon>
        <taxon>Pezizomycotina</taxon>
        <taxon>Sordariomycetes</taxon>
        <taxon>Hypocreomycetidae</taxon>
        <taxon>Glomerellales</taxon>
        <taxon>Plectosphaerellaceae</taxon>
        <taxon>Plectosphaerella</taxon>
    </lineage>
</organism>
<gene>
    <name evidence="2" type="ORF">F5X68DRAFT_40977</name>
</gene>
<dbReference type="Pfam" id="PF09796">
    <property type="entry name" value="QCR10"/>
    <property type="match status" value="1"/>
</dbReference>
<reference evidence="2" key="1">
    <citation type="journal article" date="2021" name="Nat. Commun.">
        <title>Genetic determinants of endophytism in the Arabidopsis root mycobiome.</title>
        <authorList>
            <person name="Mesny F."/>
            <person name="Miyauchi S."/>
            <person name="Thiergart T."/>
            <person name="Pickel B."/>
            <person name="Atanasova L."/>
            <person name="Karlsson M."/>
            <person name="Huettel B."/>
            <person name="Barry K.W."/>
            <person name="Haridas S."/>
            <person name="Chen C."/>
            <person name="Bauer D."/>
            <person name="Andreopoulos W."/>
            <person name="Pangilinan J."/>
            <person name="LaButti K."/>
            <person name="Riley R."/>
            <person name="Lipzen A."/>
            <person name="Clum A."/>
            <person name="Drula E."/>
            <person name="Henrissat B."/>
            <person name="Kohler A."/>
            <person name="Grigoriev I.V."/>
            <person name="Martin F.M."/>
            <person name="Hacquard S."/>
        </authorList>
    </citation>
    <scope>NUCLEOTIDE SEQUENCE</scope>
    <source>
        <strain evidence="2">MPI-SDFR-AT-0117</strain>
    </source>
</reference>
<evidence type="ECO:0000313" key="3">
    <source>
        <dbReference type="Proteomes" id="UP000770015"/>
    </source>
</evidence>
<keyword evidence="3" id="KW-1185">Reference proteome</keyword>
<evidence type="ECO:0000313" key="2">
    <source>
        <dbReference type="EMBL" id="KAH6673955.1"/>
    </source>
</evidence>
<evidence type="ECO:0000256" key="1">
    <source>
        <dbReference type="SAM" id="Phobius"/>
    </source>
</evidence>
<comment type="caution">
    <text evidence="2">The sequence shown here is derived from an EMBL/GenBank/DDBJ whole genome shotgun (WGS) entry which is preliminary data.</text>
</comment>
<dbReference type="EMBL" id="JAGSXJ010000026">
    <property type="protein sequence ID" value="KAH6673955.1"/>
    <property type="molecule type" value="Genomic_DNA"/>
</dbReference>
<accession>A0A9P8V4E9</accession>
<dbReference type="InterPro" id="IPR019182">
    <property type="entry name" value="Cytochrome_b-c1_su10_fun"/>
</dbReference>
<feature type="transmembrane region" description="Helical" evidence="1">
    <location>
        <begin position="39"/>
        <end position="58"/>
    </location>
</feature>
<keyword evidence="1" id="KW-0472">Membrane</keyword>
<proteinExistence type="predicted"/>
<protein>
    <submittedName>
        <fullName evidence="2">Ubiquinol-cytochrome-c reductase complex subunit-domain-containing protein</fullName>
    </submittedName>
</protein>
<dbReference type="PANTHER" id="PTHR28254:SF1">
    <property type="entry name" value="CYTOCHROME B-C1 COMPLEX SUBUNIT 10, MITOCHONDRIAL"/>
    <property type="match status" value="1"/>
</dbReference>
<dbReference type="Proteomes" id="UP000770015">
    <property type="component" value="Unassembled WGS sequence"/>
</dbReference>
<dbReference type="AlphaFoldDB" id="A0A9P8V4E9"/>
<keyword evidence="1" id="KW-0812">Transmembrane</keyword>
<dbReference type="GO" id="GO:0006122">
    <property type="term" value="P:mitochondrial electron transport, ubiquinol to cytochrome c"/>
    <property type="evidence" value="ECO:0007669"/>
    <property type="project" value="InterPro"/>
</dbReference>
<name>A0A9P8V4E9_9PEZI</name>
<keyword evidence="1" id="KW-1133">Transmembrane helix</keyword>